<evidence type="ECO:0000256" key="1">
    <source>
        <dbReference type="ARBA" id="ARBA00004651"/>
    </source>
</evidence>
<keyword evidence="6 8" id="KW-1133">Transmembrane helix</keyword>
<proteinExistence type="predicted"/>
<feature type="transmembrane region" description="Helical" evidence="8">
    <location>
        <begin position="350"/>
        <end position="369"/>
    </location>
</feature>
<evidence type="ECO:0000256" key="5">
    <source>
        <dbReference type="ARBA" id="ARBA00022692"/>
    </source>
</evidence>
<dbReference type="GO" id="GO:0016757">
    <property type="term" value="F:glycosyltransferase activity"/>
    <property type="evidence" value="ECO:0007669"/>
    <property type="project" value="UniProtKB-KW"/>
</dbReference>
<dbReference type="PANTHER" id="PTHR33908:SF11">
    <property type="entry name" value="MEMBRANE PROTEIN"/>
    <property type="match status" value="1"/>
</dbReference>
<reference evidence="9" key="1">
    <citation type="submission" date="2021-05" db="EMBL/GenBank/DDBJ databases">
        <authorList>
            <person name="Sun Q."/>
            <person name="Inoue M."/>
        </authorList>
    </citation>
    <scope>NUCLEOTIDE SEQUENCE</scope>
    <source>
        <strain evidence="9">VKM B-3255</strain>
    </source>
</reference>
<comment type="caution">
    <text evidence="9">The sequence shown here is derived from an EMBL/GenBank/DDBJ whole genome shotgun (WGS) entry which is preliminary data.</text>
</comment>
<keyword evidence="4 9" id="KW-0808">Transferase</keyword>
<dbReference type="Proteomes" id="UP001166585">
    <property type="component" value="Unassembled WGS sequence"/>
</dbReference>
<evidence type="ECO:0000256" key="4">
    <source>
        <dbReference type="ARBA" id="ARBA00022679"/>
    </source>
</evidence>
<sequence length="595" mass="64097">MSFPPSDVAVAAPEQPRLSLARLWRSVALTRAASLLAFAGIAVFILLTFRDYGISNDEPVQHTYGQLLLNWYASGFSDESAFHYINLYLYGGLFDLIAAGFQPYVPLPLYEWRHLLSAGFGFVGLIGVWRLGTLLGGEKAGILAVLMLAVTGMYGGAMFTHTKDVPFAAAMLWSLYCVAALAARLPERPSWRLVVGLGLSVGCALGLRVGGVFAVFYLLVTLAAGTLLLRDLWLPVRLLPRLMVAGLIALAVMAAAWPWSVLPPSNFLKAMGAFNNFAFDLKTLINGEALPIDRLPPTYMSEYLLIKLPEITLLGLVAALAMVGLSLVRLLRELRRDGVASLLAHHPRRLLALLPVLLAVAVPVVFTLLDNPPLYNGIRHFLFVLPPVTVLAALGLMAAGRALMAVSPLPATAFAGIAVAVFGINADTFARLHPYQYVAYNQLVGGTAGAWGRFEGDYWGASLREASLTLLHGLQQEAALAPGRAPLHYKVAVCAEDVQVSTHLGPEFEMVEDWDDADFVLSARNVGCDNVPGLTYATVSRMGIPMASVFDVRGQHPPIELPVQIPDEDGWGLDFNAPAVSLQEATGPLVAKARP</sequence>
<organism evidence="9 10">
    <name type="scientific">Ancylobacter radicis</name>
    <dbReference type="NCBI Taxonomy" id="2836179"/>
    <lineage>
        <taxon>Bacteria</taxon>
        <taxon>Pseudomonadati</taxon>
        <taxon>Pseudomonadota</taxon>
        <taxon>Alphaproteobacteria</taxon>
        <taxon>Hyphomicrobiales</taxon>
        <taxon>Xanthobacteraceae</taxon>
        <taxon>Ancylobacter</taxon>
    </lineage>
</organism>
<feature type="transmembrane region" description="Helical" evidence="8">
    <location>
        <begin position="28"/>
        <end position="49"/>
    </location>
</feature>
<evidence type="ECO:0000313" key="10">
    <source>
        <dbReference type="Proteomes" id="UP001166585"/>
    </source>
</evidence>
<evidence type="ECO:0000256" key="8">
    <source>
        <dbReference type="SAM" id="Phobius"/>
    </source>
</evidence>
<evidence type="ECO:0000256" key="2">
    <source>
        <dbReference type="ARBA" id="ARBA00022475"/>
    </source>
</evidence>
<dbReference type="EMBL" id="JAHCQH010000015">
    <property type="protein sequence ID" value="MBS9476825.1"/>
    <property type="molecule type" value="Genomic_DNA"/>
</dbReference>
<dbReference type="PANTHER" id="PTHR33908">
    <property type="entry name" value="MANNOSYLTRANSFERASE YKCB-RELATED"/>
    <property type="match status" value="1"/>
</dbReference>
<keyword evidence="3 9" id="KW-0328">Glycosyltransferase</keyword>
<accession>A0ABS5R6F4</accession>
<feature type="transmembrane region" description="Helical" evidence="8">
    <location>
        <begin position="141"/>
        <end position="159"/>
    </location>
</feature>
<keyword evidence="7 8" id="KW-0472">Membrane</keyword>
<evidence type="ECO:0000256" key="3">
    <source>
        <dbReference type="ARBA" id="ARBA00022676"/>
    </source>
</evidence>
<dbReference type="EC" id="2.4.-.-" evidence="9"/>
<evidence type="ECO:0000313" key="9">
    <source>
        <dbReference type="EMBL" id="MBS9476825.1"/>
    </source>
</evidence>
<feature type="transmembrane region" description="Helical" evidence="8">
    <location>
        <begin position="213"/>
        <end position="230"/>
    </location>
</feature>
<dbReference type="InterPro" id="IPR050297">
    <property type="entry name" value="LipidA_mod_glycosyltrf_83"/>
</dbReference>
<feature type="transmembrane region" description="Helical" evidence="8">
    <location>
        <begin position="242"/>
        <end position="262"/>
    </location>
</feature>
<evidence type="ECO:0000256" key="6">
    <source>
        <dbReference type="ARBA" id="ARBA00022989"/>
    </source>
</evidence>
<comment type="subcellular location">
    <subcellularLocation>
        <location evidence="1">Cell membrane</location>
        <topology evidence="1">Multi-pass membrane protein</topology>
    </subcellularLocation>
</comment>
<gene>
    <name evidence="9" type="ORF">KIP89_06870</name>
</gene>
<keyword evidence="5 8" id="KW-0812">Transmembrane</keyword>
<feature type="transmembrane region" description="Helical" evidence="8">
    <location>
        <begin position="381"/>
        <end position="399"/>
    </location>
</feature>
<keyword evidence="2" id="KW-1003">Cell membrane</keyword>
<keyword evidence="10" id="KW-1185">Reference proteome</keyword>
<dbReference type="RefSeq" id="WP_213754669.1">
    <property type="nucleotide sequence ID" value="NZ_JAHCQH010000015.1"/>
</dbReference>
<feature type="transmembrane region" description="Helical" evidence="8">
    <location>
        <begin position="406"/>
        <end position="424"/>
    </location>
</feature>
<feature type="transmembrane region" description="Helical" evidence="8">
    <location>
        <begin position="311"/>
        <end position="330"/>
    </location>
</feature>
<feature type="transmembrane region" description="Helical" evidence="8">
    <location>
        <begin position="87"/>
        <end position="106"/>
    </location>
</feature>
<name>A0ABS5R6F4_9HYPH</name>
<feature type="transmembrane region" description="Helical" evidence="8">
    <location>
        <begin position="112"/>
        <end position="129"/>
    </location>
</feature>
<protein>
    <submittedName>
        <fullName evidence="9">Glycosyltransferase family 39 protein</fullName>
        <ecNumber evidence="9">2.4.-.-</ecNumber>
    </submittedName>
</protein>
<evidence type="ECO:0000256" key="7">
    <source>
        <dbReference type="ARBA" id="ARBA00023136"/>
    </source>
</evidence>